<sequence length="116" mass="11994">MVFLLWAGKTILWGQTPTAAQCQGALGDRSRSPGSSAEDADLSLPATAVTSLDCEPAPLQCSPAQAQSECPDSSTSMQEQVSISEEKQSLLEGDLESGLQPQAPGSSTESSEPLSP</sequence>
<dbReference type="Proteomes" id="UP000076408">
    <property type="component" value="Unassembled WGS sequence"/>
</dbReference>
<feature type="chain" id="PRO_5045587301" evidence="2">
    <location>
        <begin position="21"/>
        <end position="116"/>
    </location>
</feature>
<evidence type="ECO:0000313" key="3">
    <source>
        <dbReference type="EnsemblMetazoa" id="ASTEI11593-PA"/>
    </source>
</evidence>
<evidence type="ECO:0000256" key="1">
    <source>
        <dbReference type="SAM" id="MobiDB-lite"/>
    </source>
</evidence>
<evidence type="ECO:0000313" key="4">
    <source>
        <dbReference type="Proteomes" id="UP000076408"/>
    </source>
</evidence>
<evidence type="ECO:0000256" key="2">
    <source>
        <dbReference type="SAM" id="SignalP"/>
    </source>
</evidence>
<dbReference type="AlphaFoldDB" id="A0A182YT07"/>
<feature type="compositionally biased region" description="Polar residues" evidence="1">
    <location>
        <begin position="62"/>
        <end position="83"/>
    </location>
</feature>
<reference evidence="4" key="1">
    <citation type="journal article" date="2014" name="Genome Biol.">
        <title>Genome analysis of a major urban malaria vector mosquito, Anopheles stephensi.</title>
        <authorList>
            <person name="Jiang X."/>
            <person name="Peery A."/>
            <person name="Hall A.B."/>
            <person name="Sharma A."/>
            <person name="Chen X.G."/>
            <person name="Waterhouse R.M."/>
            <person name="Komissarov A."/>
            <person name="Riehle M.M."/>
            <person name="Shouche Y."/>
            <person name="Sharakhova M.V."/>
            <person name="Lawson D."/>
            <person name="Pakpour N."/>
            <person name="Arensburger P."/>
            <person name="Davidson V.L."/>
            <person name="Eiglmeier K."/>
            <person name="Emrich S."/>
            <person name="George P."/>
            <person name="Kennedy R.C."/>
            <person name="Mane S.P."/>
            <person name="Maslen G."/>
            <person name="Oringanje C."/>
            <person name="Qi Y."/>
            <person name="Settlage R."/>
            <person name="Tojo M."/>
            <person name="Tubio J.M."/>
            <person name="Unger M.F."/>
            <person name="Wang B."/>
            <person name="Vernick K.D."/>
            <person name="Ribeiro J.M."/>
            <person name="James A.A."/>
            <person name="Michel K."/>
            <person name="Riehle M.A."/>
            <person name="Luckhart S."/>
            <person name="Sharakhov I.V."/>
            <person name="Tu Z."/>
        </authorList>
    </citation>
    <scope>NUCLEOTIDE SEQUENCE [LARGE SCALE GENOMIC DNA]</scope>
    <source>
        <strain evidence="4">Indian</strain>
    </source>
</reference>
<accession>A0A182YT07</accession>
<dbReference type="STRING" id="30069.A0A182YT07"/>
<organism evidence="3 4">
    <name type="scientific">Anopheles stephensi</name>
    <name type="common">Indo-Pakistan malaria mosquito</name>
    <dbReference type="NCBI Taxonomy" id="30069"/>
    <lineage>
        <taxon>Eukaryota</taxon>
        <taxon>Metazoa</taxon>
        <taxon>Ecdysozoa</taxon>
        <taxon>Arthropoda</taxon>
        <taxon>Hexapoda</taxon>
        <taxon>Insecta</taxon>
        <taxon>Pterygota</taxon>
        <taxon>Neoptera</taxon>
        <taxon>Endopterygota</taxon>
        <taxon>Diptera</taxon>
        <taxon>Nematocera</taxon>
        <taxon>Culicoidea</taxon>
        <taxon>Culicidae</taxon>
        <taxon>Anophelinae</taxon>
        <taxon>Anopheles</taxon>
    </lineage>
</organism>
<dbReference type="EnsemblMetazoa" id="ASTEI11593-RA">
    <property type="protein sequence ID" value="ASTEI11593-PA"/>
    <property type="gene ID" value="ASTEI11593"/>
</dbReference>
<keyword evidence="4" id="KW-1185">Reference proteome</keyword>
<reference evidence="3" key="2">
    <citation type="submission" date="2020-05" db="UniProtKB">
        <authorList>
            <consortium name="EnsemblMetazoa"/>
        </authorList>
    </citation>
    <scope>IDENTIFICATION</scope>
    <source>
        <strain evidence="3">Indian</strain>
    </source>
</reference>
<name>A0A182YT07_ANOST</name>
<feature type="compositionally biased region" description="Polar residues" evidence="1">
    <location>
        <begin position="99"/>
        <end position="116"/>
    </location>
</feature>
<feature type="region of interest" description="Disordered" evidence="1">
    <location>
        <begin position="23"/>
        <end position="43"/>
    </location>
</feature>
<keyword evidence="2" id="KW-0732">Signal</keyword>
<proteinExistence type="predicted"/>
<dbReference type="VEuPathDB" id="VectorBase:ASTEI11593"/>
<feature type="signal peptide" evidence="2">
    <location>
        <begin position="1"/>
        <end position="20"/>
    </location>
</feature>
<protein>
    <submittedName>
        <fullName evidence="3">Uncharacterized protein</fullName>
    </submittedName>
</protein>
<feature type="region of interest" description="Disordered" evidence="1">
    <location>
        <begin position="60"/>
        <end position="116"/>
    </location>
</feature>